<dbReference type="EMBL" id="LR782834">
    <property type="protein sequence ID" value="CAB3220844.1"/>
    <property type="molecule type" value="mRNA"/>
</dbReference>
<organism evidence="4">
    <name type="scientific">Phallusia mammillata</name>
    <dbReference type="NCBI Taxonomy" id="59560"/>
    <lineage>
        <taxon>Eukaryota</taxon>
        <taxon>Metazoa</taxon>
        <taxon>Chordata</taxon>
        <taxon>Tunicata</taxon>
        <taxon>Ascidiacea</taxon>
        <taxon>Phlebobranchia</taxon>
        <taxon>Ascidiidae</taxon>
        <taxon>Phallusia</taxon>
    </lineage>
</organism>
<dbReference type="CDD" id="cd19075">
    <property type="entry name" value="AKR_AKR7A1-5"/>
    <property type="match status" value="1"/>
</dbReference>
<evidence type="ECO:0000256" key="2">
    <source>
        <dbReference type="ARBA" id="ARBA00038157"/>
    </source>
</evidence>
<proteinExistence type="evidence at transcript level"/>
<feature type="domain" description="NADP-dependent oxidoreductase" evidence="3">
    <location>
        <begin position="106"/>
        <end position="408"/>
    </location>
</feature>
<dbReference type="SUPFAM" id="SSF51430">
    <property type="entry name" value="NAD(P)-linked oxidoreductase"/>
    <property type="match status" value="1"/>
</dbReference>
<dbReference type="InterPro" id="IPR023210">
    <property type="entry name" value="NADP_OxRdtase_dom"/>
</dbReference>
<dbReference type="GO" id="GO:0016491">
    <property type="term" value="F:oxidoreductase activity"/>
    <property type="evidence" value="ECO:0007669"/>
    <property type="project" value="UniProtKB-KW"/>
</dbReference>
<reference evidence="4" key="1">
    <citation type="submission" date="2020-04" db="EMBL/GenBank/DDBJ databases">
        <authorList>
            <person name="Neveu A P."/>
        </authorList>
    </citation>
    <scope>NUCLEOTIDE SEQUENCE</scope>
    <source>
        <tissue evidence="4">Whole embryo</tissue>
    </source>
</reference>
<dbReference type="Gene3D" id="3.20.20.100">
    <property type="entry name" value="NADP-dependent oxidoreductase domain"/>
    <property type="match status" value="1"/>
</dbReference>
<name>A0A6F9D6P7_9ASCI</name>
<gene>
    <name evidence="4" type="primary">Akr7a2-001</name>
</gene>
<dbReference type="InterPro" id="IPR050523">
    <property type="entry name" value="AKR_Detox_Biosynth"/>
</dbReference>
<dbReference type="AlphaFoldDB" id="A0A6F9D6P7"/>
<evidence type="ECO:0000313" key="4">
    <source>
        <dbReference type="EMBL" id="CAB3220844.1"/>
    </source>
</evidence>
<dbReference type="Pfam" id="PF00248">
    <property type="entry name" value="Aldo_ket_red"/>
    <property type="match status" value="1"/>
</dbReference>
<protein>
    <submittedName>
        <fullName evidence="4">Aflatoxin B1 aldehyde reductase member 2-like</fullName>
    </submittedName>
</protein>
<keyword evidence="1" id="KW-0560">Oxidoreductase</keyword>
<dbReference type="PANTHER" id="PTHR43364:SF4">
    <property type="entry name" value="NAD(P)-LINKED OXIDOREDUCTASE SUPERFAMILY PROTEIN"/>
    <property type="match status" value="1"/>
</dbReference>
<dbReference type="PANTHER" id="PTHR43364">
    <property type="entry name" value="NADH-SPECIFIC METHYLGLYOXAL REDUCTASE-RELATED"/>
    <property type="match status" value="1"/>
</dbReference>
<sequence length="420" mass="47710">MYIPYIYAGTEYRYKKIIRSATNPVVRNRRSAEIRINNRKTTSKMTASVIRKCTRINPKCLFKRTFSSLSAHCNASSSGSFCSVQRILKKSFVIDIKRQNLTMKTILGTMEMGRRLDLNDSGVMMNEFKDSGNVEIDTAFMYAGGKTEEFMGKCEVTQNKKIKIATKANPWDGKGLSAKSVRNQLETSLERLKVKSVHLFYLHAPDHDTPITDTLKAVNDLHQEGKFEAFGLSNYPAWQVAEICTICKNNGWIVPTVYQGMYNCLTRQVEKELFPCLRYFGLSFYSYNILAGGLLSGKHKFEDANKTEAGRFFGKGWAKAYRDRFWKKDNFECIKNVQTVLDEVYGPGAVTMAEAAYRWLFHHSCLDSAKGDGVILGASSLAYFRTNLGYIGTAKLDDRVVEQIENCWTVASHTCPNYFR</sequence>
<evidence type="ECO:0000256" key="1">
    <source>
        <dbReference type="ARBA" id="ARBA00023002"/>
    </source>
</evidence>
<comment type="similarity">
    <text evidence="2">Belongs to the aldo/keto reductase family. Aldo/keto reductase 2 subfamily.</text>
</comment>
<evidence type="ECO:0000259" key="3">
    <source>
        <dbReference type="Pfam" id="PF00248"/>
    </source>
</evidence>
<accession>A0A6F9D6P7</accession>
<dbReference type="InterPro" id="IPR036812">
    <property type="entry name" value="NAD(P)_OxRdtase_dom_sf"/>
</dbReference>